<name>A0A1D9PY07_SCLS1</name>
<dbReference type="OrthoDB" id="3596146at2759"/>
<protein>
    <recommendedName>
        <fullName evidence="3">DNA recombination and repair protein Rad51-like C-terminal domain-containing protein</fullName>
    </recommendedName>
</protein>
<proteinExistence type="predicted"/>
<evidence type="ECO:0000313" key="2">
    <source>
        <dbReference type="Proteomes" id="UP000177798"/>
    </source>
</evidence>
<dbReference type="Proteomes" id="UP000177798">
    <property type="component" value="Chromosome 3"/>
</dbReference>
<organism evidence="1 2">
    <name type="scientific">Sclerotinia sclerotiorum (strain ATCC 18683 / 1980 / Ss-1)</name>
    <name type="common">White mold</name>
    <name type="synonym">Whetzelinia sclerotiorum</name>
    <dbReference type="NCBI Taxonomy" id="665079"/>
    <lineage>
        <taxon>Eukaryota</taxon>
        <taxon>Fungi</taxon>
        <taxon>Dikarya</taxon>
        <taxon>Ascomycota</taxon>
        <taxon>Pezizomycotina</taxon>
        <taxon>Leotiomycetes</taxon>
        <taxon>Helotiales</taxon>
        <taxon>Sclerotiniaceae</taxon>
        <taxon>Sclerotinia</taxon>
    </lineage>
</organism>
<evidence type="ECO:0008006" key="3">
    <source>
        <dbReference type="Google" id="ProtNLM"/>
    </source>
</evidence>
<dbReference type="VEuPathDB" id="FungiDB:sscle_03g023540"/>
<evidence type="ECO:0000313" key="1">
    <source>
        <dbReference type="EMBL" id="APA07584.1"/>
    </source>
</evidence>
<dbReference type="AlphaFoldDB" id="A0A1D9PY07"/>
<sequence>MDRIKSSEEIFGGRLLQEVEDSEESLESLLTTLTNTLTPHPPKTHIPSLDTLWSQSYYNQPRLSVSGRQLPLLIHILTRLLRGEEGEVGKCVVLIDVNGRFSPSFLIFEDHDEDEDEGSNNEQVRKEKILKREDLKHLHVFRPSAQDLECTLRGIEKYMLYGEHNSYRREFGGTILFGFDGRDVGGNAVNVKGMGRPEVVMGWRGWLRVEREEVGAFGAGVSAEEMLGERSRREEVVRAKGWRGMGDRGGEVVWRLD</sequence>
<accession>A0A1D9PY07</accession>
<reference evidence="2" key="1">
    <citation type="journal article" date="2017" name="Genome Biol. Evol.">
        <title>The complete genome sequence of the phytopathogenic fungus Sclerotinia sclerotiorum reveals insights into the genome architecture of broad host range pathogens.</title>
        <authorList>
            <person name="Derbyshire M."/>
            <person name="Denton-Giles M."/>
            <person name="Hegedus D."/>
            <person name="Seifbarghy S."/>
            <person name="Rollins J."/>
            <person name="van Kan J."/>
            <person name="Seidl M.F."/>
            <person name="Faino L."/>
            <person name="Mbengue M."/>
            <person name="Navaud O."/>
            <person name="Raffaele S."/>
            <person name="Hammond-Kosack K."/>
            <person name="Heard S."/>
            <person name="Oliver R."/>
        </authorList>
    </citation>
    <scope>NUCLEOTIDE SEQUENCE [LARGE SCALE GENOMIC DNA]</scope>
    <source>
        <strain evidence="2">ATCC 18683 / 1980 / Ss-1</strain>
    </source>
</reference>
<gene>
    <name evidence="1" type="ORF">sscle_03g023540</name>
</gene>
<dbReference type="EMBL" id="CP017816">
    <property type="protein sequence ID" value="APA07584.1"/>
    <property type="molecule type" value="Genomic_DNA"/>
</dbReference>